<dbReference type="EMBL" id="CP035503">
    <property type="protein sequence ID" value="QDL38792.1"/>
    <property type="molecule type" value="Genomic_DNA"/>
</dbReference>
<accession>A0A515DEE3</accession>
<evidence type="ECO:0000313" key="3">
    <source>
        <dbReference type="EMBL" id="QDL38792.1"/>
    </source>
</evidence>
<dbReference type="CDD" id="cd06259">
    <property type="entry name" value="YdcF-like"/>
    <property type="match status" value="1"/>
</dbReference>
<evidence type="ECO:0000259" key="2">
    <source>
        <dbReference type="Pfam" id="PF02698"/>
    </source>
</evidence>
<name>A0A515DEE3_9BURK</name>
<dbReference type="InterPro" id="IPR003848">
    <property type="entry name" value="DUF218"/>
</dbReference>
<dbReference type="InterPro" id="IPR051599">
    <property type="entry name" value="Cell_Envelope_Assoc"/>
</dbReference>
<dbReference type="RefSeq" id="WP_142820230.1">
    <property type="nucleotide sequence ID" value="NZ_CP035503.1"/>
</dbReference>
<keyword evidence="1" id="KW-1133">Transmembrane helix</keyword>
<reference evidence="3 4" key="1">
    <citation type="submission" date="2019-01" db="EMBL/GenBank/DDBJ databases">
        <title>Genomic insights into a novel species Rhodoferax sp.</title>
        <authorList>
            <person name="Jin L."/>
        </authorList>
    </citation>
    <scope>NUCLEOTIDE SEQUENCE [LARGE SCALE GENOMIC DNA]</scope>
    <source>
        <strain evidence="3 4">CHu59-6-5</strain>
    </source>
</reference>
<gene>
    <name evidence="3" type="ORF">EUB48_17015</name>
</gene>
<organism evidence="3 4">
    <name type="scientific">Rhodoferax sediminis</name>
    <dbReference type="NCBI Taxonomy" id="2509614"/>
    <lineage>
        <taxon>Bacteria</taxon>
        <taxon>Pseudomonadati</taxon>
        <taxon>Pseudomonadota</taxon>
        <taxon>Betaproteobacteria</taxon>
        <taxon>Burkholderiales</taxon>
        <taxon>Comamonadaceae</taxon>
        <taxon>Rhodoferax</taxon>
    </lineage>
</organism>
<dbReference type="PANTHER" id="PTHR30336:SF4">
    <property type="entry name" value="ENVELOPE BIOGENESIS FACTOR ELYC"/>
    <property type="match status" value="1"/>
</dbReference>
<dbReference type="KEGG" id="rhf:EUB48_17015"/>
<proteinExistence type="predicted"/>
<dbReference type="GO" id="GO:0000270">
    <property type="term" value="P:peptidoglycan metabolic process"/>
    <property type="evidence" value="ECO:0007669"/>
    <property type="project" value="TreeGrafter"/>
</dbReference>
<feature type="transmembrane region" description="Helical" evidence="1">
    <location>
        <begin position="14"/>
        <end position="34"/>
    </location>
</feature>
<dbReference type="Proteomes" id="UP000316798">
    <property type="component" value="Chromosome"/>
</dbReference>
<dbReference type="Gene3D" id="3.40.50.620">
    <property type="entry name" value="HUPs"/>
    <property type="match status" value="1"/>
</dbReference>
<evidence type="ECO:0000313" key="4">
    <source>
        <dbReference type="Proteomes" id="UP000316798"/>
    </source>
</evidence>
<evidence type="ECO:0000256" key="1">
    <source>
        <dbReference type="SAM" id="Phobius"/>
    </source>
</evidence>
<dbReference type="Pfam" id="PF02698">
    <property type="entry name" value="DUF218"/>
    <property type="match status" value="1"/>
</dbReference>
<dbReference type="GO" id="GO:0005886">
    <property type="term" value="C:plasma membrane"/>
    <property type="evidence" value="ECO:0007669"/>
    <property type="project" value="TreeGrafter"/>
</dbReference>
<feature type="transmembrane region" description="Helical" evidence="1">
    <location>
        <begin position="41"/>
        <end position="59"/>
    </location>
</feature>
<dbReference type="AlphaFoldDB" id="A0A515DEE3"/>
<keyword evidence="4" id="KW-1185">Reference proteome</keyword>
<feature type="domain" description="DUF218" evidence="2">
    <location>
        <begin position="93"/>
        <end position="258"/>
    </location>
</feature>
<dbReference type="GO" id="GO:0043164">
    <property type="term" value="P:Gram-negative-bacterium-type cell wall biogenesis"/>
    <property type="evidence" value="ECO:0007669"/>
    <property type="project" value="TreeGrafter"/>
</dbReference>
<dbReference type="PANTHER" id="PTHR30336">
    <property type="entry name" value="INNER MEMBRANE PROTEIN, PROBABLE PERMEASE"/>
    <property type="match status" value="1"/>
</dbReference>
<dbReference type="OrthoDB" id="9809813at2"/>
<sequence>MSVLNPSMFYISKFLSFATQPLAWVAALFAVALLCIPRKRVLGLALGWTSLALLVLLGWRPLPDALLRGLEAQCPPPAWTAVPSAPEWQHYAGIVVLGGALEPAWVRAGNGQVALNDAAERMTASVVLMRQHPQLRLLFTGGEGEFHTTGEPEAVQAREFFENLGVPTQRMQFEAASRTTYENAVLSAVLPDVDKTRPWLLVTSAWHMPRALATFHAAGWNVTPYPVDYRTGTRTPWTEYSMAKSLWRWQLALHEWAGWLAYRAAGHA</sequence>
<keyword evidence="1" id="KW-0472">Membrane</keyword>
<dbReference type="InterPro" id="IPR014729">
    <property type="entry name" value="Rossmann-like_a/b/a_fold"/>
</dbReference>
<keyword evidence="1" id="KW-0812">Transmembrane</keyword>
<protein>
    <submittedName>
        <fullName evidence="3">YdcF family protein</fullName>
    </submittedName>
</protein>